<evidence type="ECO:0000256" key="5">
    <source>
        <dbReference type="ARBA" id="ARBA00022989"/>
    </source>
</evidence>
<keyword evidence="3" id="KW-1003">Cell membrane</keyword>
<dbReference type="PANTHER" id="PTHR32309:SF31">
    <property type="entry name" value="CAPSULAR EXOPOLYSACCHARIDE FAMILY"/>
    <property type="match status" value="1"/>
</dbReference>
<name>A0A0V8JPV9_9BACI</name>
<feature type="transmembrane region" description="Helical" evidence="7">
    <location>
        <begin position="172"/>
        <end position="191"/>
    </location>
</feature>
<reference evidence="9 10" key="1">
    <citation type="submission" date="2015-11" db="EMBL/GenBank/DDBJ databases">
        <title>Bacillus caseinolyticus sp nov.</title>
        <authorList>
            <person name="Dastager S.G."/>
            <person name="Mawlankar R."/>
        </authorList>
    </citation>
    <scope>NUCLEOTIDE SEQUENCE [LARGE SCALE GENOMIC DNA]</scope>
    <source>
        <strain evidence="9 10">SGD-V-76</strain>
    </source>
</reference>
<keyword evidence="6 7" id="KW-0472">Membrane</keyword>
<keyword evidence="4 7" id="KW-0812">Transmembrane</keyword>
<evidence type="ECO:0000259" key="8">
    <source>
        <dbReference type="Pfam" id="PF02706"/>
    </source>
</evidence>
<dbReference type="InterPro" id="IPR003856">
    <property type="entry name" value="LPS_length_determ_N"/>
</dbReference>
<dbReference type="RefSeq" id="WP_062686483.1">
    <property type="nucleotide sequence ID" value="NZ_KQ758631.1"/>
</dbReference>
<dbReference type="GO" id="GO:0005886">
    <property type="term" value="C:plasma membrane"/>
    <property type="evidence" value="ECO:0007669"/>
    <property type="project" value="UniProtKB-SubCell"/>
</dbReference>
<comment type="subcellular location">
    <subcellularLocation>
        <location evidence="1">Cell membrane</location>
        <topology evidence="1">Multi-pass membrane protein</topology>
    </subcellularLocation>
</comment>
<comment type="caution">
    <text evidence="9">The sequence shown here is derived from an EMBL/GenBank/DDBJ whole genome shotgun (WGS) entry which is preliminary data.</text>
</comment>
<evidence type="ECO:0000256" key="4">
    <source>
        <dbReference type="ARBA" id="ARBA00022692"/>
    </source>
</evidence>
<keyword evidence="10" id="KW-1185">Reference proteome</keyword>
<accession>A0A0V8JPV9</accession>
<dbReference type="EMBL" id="LNQP01000011">
    <property type="protein sequence ID" value="KSU89071.1"/>
    <property type="molecule type" value="Genomic_DNA"/>
</dbReference>
<evidence type="ECO:0000256" key="2">
    <source>
        <dbReference type="ARBA" id="ARBA00006683"/>
    </source>
</evidence>
<dbReference type="PANTHER" id="PTHR32309">
    <property type="entry name" value="TYROSINE-PROTEIN KINASE"/>
    <property type="match status" value="1"/>
</dbReference>
<evidence type="ECO:0000313" key="10">
    <source>
        <dbReference type="Proteomes" id="UP000053681"/>
    </source>
</evidence>
<evidence type="ECO:0000313" key="9">
    <source>
        <dbReference type="EMBL" id="KSU89071.1"/>
    </source>
</evidence>
<evidence type="ECO:0000256" key="3">
    <source>
        <dbReference type="ARBA" id="ARBA00022475"/>
    </source>
</evidence>
<comment type="similarity">
    <text evidence="2">Belongs to the CpsC/CapA family.</text>
</comment>
<dbReference type="GeneID" id="93682169"/>
<gene>
    <name evidence="9" type="ORF">AS180_04260</name>
</gene>
<dbReference type="AlphaFoldDB" id="A0A0V8JPV9"/>
<feature type="transmembrane region" description="Helical" evidence="7">
    <location>
        <begin position="31"/>
        <end position="51"/>
    </location>
</feature>
<organism evidence="9 10">
    <name type="scientific">Priestia veravalensis</name>
    <dbReference type="NCBI Taxonomy" id="1414648"/>
    <lineage>
        <taxon>Bacteria</taxon>
        <taxon>Bacillati</taxon>
        <taxon>Bacillota</taxon>
        <taxon>Bacilli</taxon>
        <taxon>Bacillales</taxon>
        <taxon>Bacillaceae</taxon>
        <taxon>Priestia</taxon>
    </lineage>
</organism>
<dbReference type="InterPro" id="IPR050445">
    <property type="entry name" value="Bact_polysacc_biosynth/exp"/>
</dbReference>
<proteinExistence type="inferred from homology"/>
<keyword evidence="5 7" id="KW-1133">Transmembrane helix</keyword>
<sequence length="244" mass="27487">MKSENIQTFQRGKSDKEINLKEYYDVLKKRVWVILIITAITTMIGVIYSGLNSSPLYQTSTRIIINTDSEYMKTLMVMIKDPIMMQKVKEELRLQKSPESIANQIQVTRIDESQVVSISVVDSTPQRAVSIADTTARVFKNEIASILKFKDVQLLSGAKENPYPINESQSRTIIFTFLFGLAVGVGLAFLLDSLDVTLRKHSEIEDILGVPVLGVISSMNKKNLSINKKRAKEMEVRREAADAK</sequence>
<evidence type="ECO:0000256" key="6">
    <source>
        <dbReference type="ARBA" id="ARBA00023136"/>
    </source>
</evidence>
<evidence type="ECO:0000256" key="7">
    <source>
        <dbReference type="SAM" id="Phobius"/>
    </source>
</evidence>
<dbReference type="Pfam" id="PF02706">
    <property type="entry name" value="Wzz"/>
    <property type="match status" value="1"/>
</dbReference>
<dbReference type="Proteomes" id="UP000053681">
    <property type="component" value="Unassembled WGS sequence"/>
</dbReference>
<evidence type="ECO:0000256" key="1">
    <source>
        <dbReference type="ARBA" id="ARBA00004651"/>
    </source>
</evidence>
<feature type="domain" description="Polysaccharide chain length determinant N-terminal" evidence="8">
    <location>
        <begin position="17"/>
        <end position="84"/>
    </location>
</feature>
<protein>
    <submittedName>
        <fullName evidence="9">Capsular biosynthesis protein</fullName>
    </submittedName>
</protein>